<accession>A0A835G1A0</accession>
<evidence type="ECO:0000313" key="1">
    <source>
        <dbReference type="EMBL" id="KAF9405732.1"/>
    </source>
</evidence>
<evidence type="ECO:0008006" key="3">
    <source>
        <dbReference type="Google" id="ProtNLM"/>
    </source>
</evidence>
<dbReference type="GO" id="GO:0045053">
    <property type="term" value="P:protein retention in Golgi apparatus"/>
    <property type="evidence" value="ECO:0007669"/>
    <property type="project" value="TreeGrafter"/>
</dbReference>
<dbReference type="PANTHER" id="PTHR16166">
    <property type="entry name" value="VACUOLAR PROTEIN SORTING-ASSOCIATED PROTEIN VPS13"/>
    <property type="match status" value="1"/>
</dbReference>
<keyword evidence="2" id="KW-1185">Reference proteome</keyword>
<evidence type="ECO:0000313" key="2">
    <source>
        <dbReference type="Proteomes" id="UP000648187"/>
    </source>
</evidence>
<feature type="non-terminal residue" evidence="1">
    <location>
        <position position="377"/>
    </location>
</feature>
<proteinExistence type="predicted"/>
<name>A0A835G1A0_SPOEX</name>
<dbReference type="PANTHER" id="PTHR16166:SF141">
    <property type="entry name" value="INTERMEMBRANE LIPID TRANSFER PROTEIN VPS13D"/>
    <property type="match status" value="1"/>
</dbReference>
<dbReference type="Proteomes" id="UP000648187">
    <property type="component" value="Unassembled WGS sequence"/>
</dbReference>
<comment type="caution">
    <text evidence="1">The sequence shown here is derived from an EMBL/GenBank/DDBJ whole genome shotgun (WGS) entry which is preliminary data.</text>
</comment>
<dbReference type="InterPro" id="IPR026847">
    <property type="entry name" value="VPS13"/>
</dbReference>
<dbReference type="GO" id="GO:0007005">
    <property type="term" value="P:mitochondrion organization"/>
    <property type="evidence" value="ECO:0007669"/>
    <property type="project" value="TreeGrafter"/>
</dbReference>
<dbReference type="EMBL" id="JACKWZ010000690">
    <property type="protein sequence ID" value="KAF9405732.1"/>
    <property type="molecule type" value="Genomic_DNA"/>
</dbReference>
<dbReference type="AlphaFoldDB" id="A0A835G1A0"/>
<sequence>IRLSMCTANKLEGSLSALKRRLGLTFIKFEDAAVELEPFVRAHVFDTASYLARQMLAHFKDELKWQAAKILGSVDFLGNPLGFVADVSEGVTGLLLEGNVGALLKNVTHGISNSAAKVTESLGDGLERVVSDEAHEETRRRIRSAAPSGHLAAGFRGLGLGILGGMTSLVKHSYEGATQEGLGGFLAGVGKGLVGTVTKPVIGVLDLAAETASALRDTSRRSDKWVPARVRGPRCVAGCGGLLPRYCEAQAAGAALLYALNHTDYSERFLAYRAVRDTPHDIRALLSDCYVRIITCKHAAPQVVLETHLANLVSCCVLAADGAHFVELGVRGAAGDALRRPRVQCDSRELAAWVARHAAYARQLYHEHVHTLLPADL</sequence>
<gene>
    <name evidence="1" type="ORF">HW555_013651</name>
</gene>
<dbReference type="GO" id="GO:0006623">
    <property type="term" value="P:protein targeting to vacuole"/>
    <property type="evidence" value="ECO:0007669"/>
    <property type="project" value="TreeGrafter"/>
</dbReference>
<organism evidence="1 2">
    <name type="scientific">Spodoptera exigua</name>
    <name type="common">Beet armyworm</name>
    <name type="synonym">Noctua fulgens</name>
    <dbReference type="NCBI Taxonomy" id="7107"/>
    <lineage>
        <taxon>Eukaryota</taxon>
        <taxon>Metazoa</taxon>
        <taxon>Ecdysozoa</taxon>
        <taxon>Arthropoda</taxon>
        <taxon>Hexapoda</taxon>
        <taxon>Insecta</taxon>
        <taxon>Pterygota</taxon>
        <taxon>Neoptera</taxon>
        <taxon>Endopterygota</taxon>
        <taxon>Lepidoptera</taxon>
        <taxon>Glossata</taxon>
        <taxon>Ditrysia</taxon>
        <taxon>Noctuoidea</taxon>
        <taxon>Noctuidae</taxon>
        <taxon>Amphipyrinae</taxon>
        <taxon>Spodoptera</taxon>
    </lineage>
</organism>
<reference evidence="1" key="1">
    <citation type="submission" date="2020-08" db="EMBL/GenBank/DDBJ databases">
        <title>Spodoptera exigua strain:BAW_Kor-Di-RS1 Genome sequencing and assembly.</title>
        <authorList>
            <person name="Kim J."/>
            <person name="Nam H.Y."/>
            <person name="Kwon M."/>
            <person name="Choi J.H."/>
            <person name="Cho S.R."/>
            <person name="Kim G.-H."/>
        </authorList>
    </citation>
    <scope>NUCLEOTIDE SEQUENCE</scope>
    <source>
        <strain evidence="1">BAW_Kor-Di-RS1</strain>
        <tissue evidence="1">Whole-body</tissue>
    </source>
</reference>
<protein>
    <recommendedName>
        <fullName evidence="3">Vacuolar protein sorting-associated protein 13 DH-like domain-containing protein</fullName>
    </recommendedName>
</protein>